<dbReference type="Pfam" id="PF12579">
    <property type="entry name" value="DUF3755"/>
    <property type="match status" value="1"/>
</dbReference>
<evidence type="ECO:0000256" key="1">
    <source>
        <dbReference type="SAM" id="MobiDB-lite"/>
    </source>
</evidence>
<name>A0A0C9RJ37_9CONI</name>
<dbReference type="EMBL" id="GCHU01015023">
    <property type="protein sequence ID" value="JAG86516.1"/>
    <property type="molecule type" value="Transcribed_RNA"/>
</dbReference>
<dbReference type="AlphaFoldDB" id="A0A0C9RJ37"/>
<sequence>MAANCGTGVHHGSPFNGSNANHGGTAAGVGPASKLSAGNGAGNSQALKHDPGLAQEWTADEQSVLEDGLQQFASESNILKYIKIAALLPEKTVRDVALRCRWMSRKENGKRRKGDEQIATKKPNRKEKFVDLSWKQSNHLIQPSDMVTCASPVFSMDNEGVPSYEQIGGTTGHLLEQNAKAFEQITTNLAAYRIQENFSLLCRARDNIGAILNDMKDMHGTMSQMPPLPVKLNEDLADSILPMQSQMIVLDSSSIHLKQEMR</sequence>
<protein>
    <submittedName>
        <fullName evidence="2">TSA: Wollemia nobilis Ref_Wollemi_Transcript_15108_1746 transcribed RNA sequence</fullName>
    </submittedName>
</protein>
<dbReference type="Gene3D" id="1.10.10.60">
    <property type="entry name" value="Homeodomain-like"/>
    <property type="match status" value="1"/>
</dbReference>
<dbReference type="PANTHER" id="PTHR14000:SF1">
    <property type="entry name" value="HISTONE H2A DEUBIQUITINASE (DUF3755)"/>
    <property type="match status" value="1"/>
</dbReference>
<proteinExistence type="predicted"/>
<dbReference type="InterPro" id="IPR022228">
    <property type="entry name" value="DUF3755"/>
</dbReference>
<organism evidence="2">
    <name type="scientific">Wollemia nobilis</name>
    <dbReference type="NCBI Taxonomy" id="56998"/>
    <lineage>
        <taxon>Eukaryota</taxon>
        <taxon>Viridiplantae</taxon>
        <taxon>Streptophyta</taxon>
        <taxon>Embryophyta</taxon>
        <taxon>Tracheophyta</taxon>
        <taxon>Spermatophyta</taxon>
        <taxon>Pinopsida</taxon>
        <taxon>Pinidae</taxon>
        <taxon>Conifers II</taxon>
        <taxon>Araucariales</taxon>
        <taxon>Araucariaceae</taxon>
        <taxon>Wollemia</taxon>
    </lineage>
</organism>
<dbReference type="PANTHER" id="PTHR14000">
    <property type="entry name" value="FINGER CCCH DOMAIN PROTEIN, PUTATIVE (DUF3755)-RELATED"/>
    <property type="match status" value="1"/>
</dbReference>
<evidence type="ECO:0000313" key="2">
    <source>
        <dbReference type="EMBL" id="JAG86516.1"/>
    </source>
</evidence>
<accession>A0A0C9RJ37</accession>
<reference evidence="2" key="1">
    <citation type="submission" date="2015-02" db="EMBL/GenBank/DDBJ databases">
        <title>A transcriptome of Wollemia nobilis - a relic of Gondwana.</title>
        <authorList>
            <person name="Chia J.Y."/>
            <person name="Leong Y.S."/>
            <person name="Abdul Karim S."/>
            <person name="Wan Azmi N."/>
            <person name="Hercus R."/>
            <person name="Croft L."/>
        </authorList>
    </citation>
    <scope>NUCLEOTIDE SEQUENCE</scope>
    <source>
        <strain evidence="2">MaeBrown</strain>
        <tissue evidence="2">Leaf</tissue>
    </source>
</reference>
<feature type="region of interest" description="Disordered" evidence="1">
    <location>
        <begin position="1"/>
        <end position="48"/>
    </location>
</feature>